<keyword evidence="4" id="KW-0804">Transcription</keyword>
<dbReference type="InterPro" id="IPR014284">
    <property type="entry name" value="RNA_pol_sigma-70_dom"/>
</dbReference>
<evidence type="ECO:0000256" key="3">
    <source>
        <dbReference type="ARBA" id="ARBA00023082"/>
    </source>
</evidence>
<dbReference type="EMBL" id="BAABIQ010000039">
    <property type="protein sequence ID" value="GAA4798487.1"/>
    <property type="molecule type" value="Genomic_DNA"/>
</dbReference>
<dbReference type="SUPFAM" id="SSF88946">
    <property type="entry name" value="Sigma2 domain of RNA polymerase sigma factors"/>
    <property type="match status" value="1"/>
</dbReference>
<keyword evidence="3" id="KW-0731">Sigma factor</keyword>
<keyword evidence="2" id="KW-0805">Transcription regulation</keyword>
<reference evidence="8" key="1">
    <citation type="journal article" date="2019" name="Int. J. Syst. Evol. Microbiol.">
        <title>The Global Catalogue of Microorganisms (GCM) 10K type strain sequencing project: providing services to taxonomists for standard genome sequencing and annotation.</title>
        <authorList>
            <consortium name="The Broad Institute Genomics Platform"/>
            <consortium name="The Broad Institute Genome Sequencing Center for Infectious Disease"/>
            <person name="Wu L."/>
            <person name="Ma J."/>
        </authorList>
    </citation>
    <scope>NUCLEOTIDE SEQUENCE [LARGE SCALE GENOMIC DNA]</scope>
    <source>
        <strain evidence="8">JCM 18200</strain>
    </source>
</reference>
<evidence type="ECO:0000259" key="6">
    <source>
        <dbReference type="Pfam" id="PF08281"/>
    </source>
</evidence>
<organism evidence="7 8">
    <name type="scientific">Olivibacter ginsenosidimutans</name>
    <dbReference type="NCBI Taxonomy" id="1176537"/>
    <lineage>
        <taxon>Bacteria</taxon>
        <taxon>Pseudomonadati</taxon>
        <taxon>Bacteroidota</taxon>
        <taxon>Sphingobacteriia</taxon>
        <taxon>Sphingobacteriales</taxon>
        <taxon>Sphingobacteriaceae</taxon>
        <taxon>Olivibacter</taxon>
    </lineage>
</organism>
<accession>A0ABP9BP61</accession>
<dbReference type="InterPro" id="IPR036388">
    <property type="entry name" value="WH-like_DNA-bd_sf"/>
</dbReference>
<protein>
    <submittedName>
        <fullName evidence="7">RNA polymerase sigma-70 factor</fullName>
    </submittedName>
</protein>
<evidence type="ECO:0000313" key="7">
    <source>
        <dbReference type="EMBL" id="GAA4798487.1"/>
    </source>
</evidence>
<dbReference type="Gene3D" id="1.10.1740.10">
    <property type="match status" value="1"/>
</dbReference>
<dbReference type="Gene3D" id="1.10.10.10">
    <property type="entry name" value="Winged helix-like DNA-binding domain superfamily/Winged helix DNA-binding domain"/>
    <property type="match status" value="1"/>
</dbReference>
<comment type="caution">
    <text evidence="7">The sequence shown here is derived from an EMBL/GenBank/DDBJ whole genome shotgun (WGS) entry which is preliminary data.</text>
</comment>
<evidence type="ECO:0000256" key="2">
    <source>
        <dbReference type="ARBA" id="ARBA00023015"/>
    </source>
</evidence>
<evidence type="ECO:0000259" key="5">
    <source>
        <dbReference type="Pfam" id="PF04542"/>
    </source>
</evidence>
<keyword evidence="8" id="KW-1185">Reference proteome</keyword>
<evidence type="ECO:0000313" key="8">
    <source>
        <dbReference type="Proteomes" id="UP001501411"/>
    </source>
</evidence>
<dbReference type="InterPro" id="IPR013249">
    <property type="entry name" value="RNA_pol_sigma70_r4_t2"/>
</dbReference>
<sequence length="194" mass="22674">MPTVYQQERDSDCLLLKQLSDGNRFAFDVLYKKYWTFVFNSAYKRLNNVSLAEDVTQDVFTQLWHHGGKQGIKDLQSYLFIATRNRVVRLLERESKYRLVPELLDHLKGLSESADAALLYQELKLAYEALIANLTSQQQLIFRMRYLENFSAMQIAEKLNLSPKTVRNQLGKISHKIRAAMFMIPILWLCLSCF</sequence>
<dbReference type="Proteomes" id="UP001501411">
    <property type="component" value="Unassembled WGS sequence"/>
</dbReference>
<feature type="domain" description="RNA polymerase sigma-70 region 2" evidence="5">
    <location>
        <begin position="30"/>
        <end position="95"/>
    </location>
</feature>
<comment type="similarity">
    <text evidence="1">Belongs to the sigma-70 factor family. ECF subfamily.</text>
</comment>
<feature type="domain" description="RNA polymerase sigma factor 70 region 4 type 2" evidence="6">
    <location>
        <begin position="126"/>
        <end position="170"/>
    </location>
</feature>
<dbReference type="NCBIfam" id="TIGR02937">
    <property type="entry name" value="sigma70-ECF"/>
    <property type="match status" value="1"/>
</dbReference>
<evidence type="ECO:0000256" key="4">
    <source>
        <dbReference type="ARBA" id="ARBA00023163"/>
    </source>
</evidence>
<dbReference type="InterPro" id="IPR039425">
    <property type="entry name" value="RNA_pol_sigma-70-like"/>
</dbReference>
<dbReference type="PANTHER" id="PTHR43133:SF46">
    <property type="entry name" value="RNA POLYMERASE SIGMA-70 FACTOR ECF SUBFAMILY"/>
    <property type="match status" value="1"/>
</dbReference>
<dbReference type="Pfam" id="PF08281">
    <property type="entry name" value="Sigma70_r4_2"/>
    <property type="match status" value="1"/>
</dbReference>
<dbReference type="RefSeq" id="WP_345232537.1">
    <property type="nucleotide sequence ID" value="NZ_BAABIQ010000039.1"/>
</dbReference>
<dbReference type="InterPro" id="IPR013324">
    <property type="entry name" value="RNA_pol_sigma_r3/r4-like"/>
</dbReference>
<dbReference type="Pfam" id="PF04542">
    <property type="entry name" value="Sigma70_r2"/>
    <property type="match status" value="1"/>
</dbReference>
<dbReference type="InterPro" id="IPR013325">
    <property type="entry name" value="RNA_pol_sigma_r2"/>
</dbReference>
<dbReference type="PANTHER" id="PTHR43133">
    <property type="entry name" value="RNA POLYMERASE ECF-TYPE SIGMA FACTO"/>
    <property type="match status" value="1"/>
</dbReference>
<dbReference type="InterPro" id="IPR007627">
    <property type="entry name" value="RNA_pol_sigma70_r2"/>
</dbReference>
<evidence type="ECO:0000256" key="1">
    <source>
        <dbReference type="ARBA" id="ARBA00010641"/>
    </source>
</evidence>
<name>A0ABP9BP61_9SPHI</name>
<gene>
    <name evidence="7" type="ORF">GCM10023231_29070</name>
</gene>
<proteinExistence type="inferred from homology"/>
<dbReference type="SUPFAM" id="SSF88659">
    <property type="entry name" value="Sigma3 and sigma4 domains of RNA polymerase sigma factors"/>
    <property type="match status" value="1"/>
</dbReference>